<dbReference type="AlphaFoldDB" id="A0A9D3WQY0"/>
<gene>
    <name evidence="1" type="ORF">KIL84_015513</name>
</gene>
<sequence>MQPKTAAACFNSSGLYEVSMGEVCFGAMKDASVVKENCQFKLKCSQAALQKGLLMRQLFSLSNKDNIHGRRQSLSLPNSQIHEVAMLLGQDPKPTGVNRKTLTWS</sequence>
<organism evidence="1 2">
    <name type="scientific">Mauremys mutica</name>
    <name type="common">yellowpond turtle</name>
    <dbReference type="NCBI Taxonomy" id="74926"/>
    <lineage>
        <taxon>Eukaryota</taxon>
        <taxon>Metazoa</taxon>
        <taxon>Chordata</taxon>
        <taxon>Craniata</taxon>
        <taxon>Vertebrata</taxon>
        <taxon>Euteleostomi</taxon>
        <taxon>Archelosauria</taxon>
        <taxon>Testudinata</taxon>
        <taxon>Testudines</taxon>
        <taxon>Cryptodira</taxon>
        <taxon>Durocryptodira</taxon>
        <taxon>Testudinoidea</taxon>
        <taxon>Geoemydidae</taxon>
        <taxon>Geoemydinae</taxon>
        <taxon>Mauremys</taxon>
    </lineage>
</organism>
<evidence type="ECO:0000313" key="1">
    <source>
        <dbReference type="EMBL" id="KAH1166341.1"/>
    </source>
</evidence>
<dbReference type="Proteomes" id="UP000827986">
    <property type="component" value="Unassembled WGS sequence"/>
</dbReference>
<protein>
    <submittedName>
        <fullName evidence="1">Uncharacterized protein</fullName>
    </submittedName>
</protein>
<comment type="caution">
    <text evidence="1">The sequence shown here is derived from an EMBL/GenBank/DDBJ whole genome shotgun (WGS) entry which is preliminary data.</text>
</comment>
<proteinExistence type="predicted"/>
<keyword evidence="2" id="KW-1185">Reference proteome</keyword>
<evidence type="ECO:0000313" key="2">
    <source>
        <dbReference type="Proteomes" id="UP000827986"/>
    </source>
</evidence>
<dbReference type="EMBL" id="JAHDVG010000487">
    <property type="protein sequence ID" value="KAH1166341.1"/>
    <property type="molecule type" value="Genomic_DNA"/>
</dbReference>
<reference evidence="1" key="1">
    <citation type="submission" date="2021-09" db="EMBL/GenBank/DDBJ databases">
        <title>The genome of Mauremys mutica provides insights into the evolution of semi-aquatic lifestyle.</title>
        <authorList>
            <person name="Gong S."/>
            <person name="Gao Y."/>
        </authorList>
    </citation>
    <scope>NUCLEOTIDE SEQUENCE</scope>
    <source>
        <strain evidence="1">MM-2020</strain>
        <tissue evidence="1">Muscle</tissue>
    </source>
</reference>
<accession>A0A9D3WQY0</accession>
<name>A0A9D3WQY0_9SAUR</name>